<gene>
    <name evidence="2" type="ORF">A8C56_22745</name>
</gene>
<proteinExistence type="predicted"/>
<name>A0A1A9I769_9BACT</name>
<dbReference type="KEGG" id="nia:A8C56_22745"/>
<dbReference type="AlphaFoldDB" id="A0A1A9I769"/>
<evidence type="ECO:0000313" key="2">
    <source>
        <dbReference type="EMBL" id="ANH83423.1"/>
    </source>
</evidence>
<protein>
    <submittedName>
        <fullName evidence="2">Uncharacterized protein</fullName>
    </submittedName>
</protein>
<feature type="region of interest" description="Disordered" evidence="1">
    <location>
        <begin position="1"/>
        <end position="21"/>
    </location>
</feature>
<dbReference type="STRING" id="1176587.A8C56_22745"/>
<sequence length="60" mass="6338">MVQTNPGSGRHDPFDKGSAAARRNNTFSILPGFSAKANQPGVQSIPVGLPRKNIAMIFAT</sequence>
<accession>A0A1A9I769</accession>
<keyword evidence="3" id="KW-1185">Reference proteome</keyword>
<dbReference type="Proteomes" id="UP000077667">
    <property type="component" value="Chromosome"/>
</dbReference>
<dbReference type="EMBL" id="CP015772">
    <property type="protein sequence ID" value="ANH83423.1"/>
    <property type="molecule type" value="Genomic_DNA"/>
</dbReference>
<reference evidence="2 3" key="1">
    <citation type="submission" date="2016-05" db="EMBL/GenBank/DDBJ databases">
        <title>Niabella ginsenosidivorans BS26 whole genome sequencing.</title>
        <authorList>
            <person name="Im W.T."/>
            <person name="Siddiqi M.Z."/>
        </authorList>
    </citation>
    <scope>NUCLEOTIDE SEQUENCE [LARGE SCALE GENOMIC DNA]</scope>
    <source>
        <strain evidence="2 3">BS26</strain>
    </source>
</reference>
<evidence type="ECO:0000256" key="1">
    <source>
        <dbReference type="SAM" id="MobiDB-lite"/>
    </source>
</evidence>
<evidence type="ECO:0000313" key="3">
    <source>
        <dbReference type="Proteomes" id="UP000077667"/>
    </source>
</evidence>
<organism evidence="2 3">
    <name type="scientific">Niabella ginsenosidivorans</name>
    <dbReference type="NCBI Taxonomy" id="1176587"/>
    <lineage>
        <taxon>Bacteria</taxon>
        <taxon>Pseudomonadati</taxon>
        <taxon>Bacteroidota</taxon>
        <taxon>Chitinophagia</taxon>
        <taxon>Chitinophagales</taxon>
        <taxon>Chitinophagaceae</taxon>
        <taxon>Niabella</taxon>
    </lineage>
</organism>